<evidence type="ECO:0000313" key="2">
    <source>
        <dbReference type="EMBL" id="PWZ07370.1"/>
    </source>
</evidence>
<proteinExistence type="predicted"/>
<reference evidence="2" key="1">
    <citation type="journal article" date="2018" name="Nat. Genet.">
        <title>Extensive intraspecific gene order and gene structural variations between Mo17 and other maize genomes.</title>
        <authorList>
            <person name="Sun S."/>
            <person name="Zhou Y."/>
            <person name="Chen J."/>
            <person name="Shi J."/>
            <person name="Zhao H."/>
            <person name="Zhao H."/>
            <person name="Song W."/>
            <person name="Zhang M."/>
            <person name="Cui Y."/>
            <person name="Dong X."/>
            <person name="Liu H."/>
            <person name="Ma X."/>
            <person name="Jiao Y."/>
            <person name="Wang B."/>
            <person name="Wei X."/>
            <person name="Stein J.C."/>
            <person name="Glaubitz J.C."/>
            <person name="Lu F."/>
            <person name="Yu G."/>
            <person name="Liang C."/>
            <person name="Fengler K."/>
            <person name="Li B."/>
            <person name="Rafalski A."/>
            <person name="Schnable P.S."/>
            <person name="Ware D.H."/>
            <person name="Buckler E.S."/>
            <person name="Lai J."/>
        </authorList>
    </citation>
    <scope>NUCLEOTIDE SEQUENCE [LARGE SCALE GENOMIC DNA]</scope>
    <source>
        <tissue evidence="2">Seedling</tissue>
    </source>
</reference>
<dbReference type="GO" id="GO:0140588">
    <property type="term" value="P:chromatin looping"/>
    <property type="evidence" value="ECO:0007669"/>
    <property type="project" value="InterPro"/>
</dbReference>
<dbReference type="ExpressionAtlas" id="A0A3L6DFG4">
    <property type="expression patterns" value="baseline and differential"/>
</dbReference>
<accession>A0A3L6DFG4</accession>
<feature type="compositionally biased region" description="Polar residues" evidence="1">
    <location>
        <begin position="44"/>
        <end position="57"/>
    </location>
</feature>
<dbReference type="PANTHER" id="PTHR21704:SF18">
    <property type="entry name" value="NIPPED-B-LIKE PROTEIN"/>
    <property type="match status" value="1"/>
</dbReference>
<sequence>MSKTRNESAFPQDEIDSHREHIYNELTSDSIASKKPKIRKRENNNSVSSSAPNIPNTQDFITTFCEVVEDFCGKTEIPEDGNCGDWLSIPLGDVKVLVNEITSVRSKRILHEVPMDTVTRLLDVIDRQIRYSQGLSIDVKENSA</sequence>
<dbReference type="GO" id="GO:0061775">
    <property type="term" value="F:cohesin loader activity"/>
    <property type="evidence" value="ECO:0007669"/>
    <property type="project" value="InterPro"/>
</dbReference>
<dbReference type="GO" id="GO:0010468">
    <property type="term" value="P:regulation of gene expression"/>
    <property type="evidence" value="ECO:0007669"/>
    <property type="project" value="InterPro"/>
</dbReference>
<evidence type="ECO:0000256" key="1">
    <source>
        <dbReference type="SAM" id="MobiDB-lite"/>
    </source>
</evidence>
<name>A0A3L6DFG4_MAIZE</name>
<dbReference type="AlphaFoldDB" id="A0A3L6DFG4"/>
<dbReference type="Proteomes" id="UP000251960">
    <property type="component" value="Chromosome 9"/>
</dbReference>
<dbReference type="EMBL" id="NCVQ01000010">
    <property type="protein sequence ID" value="PWZ07370.1"/>
    <property type="molecule type" value="Genomic_DNA"/>
</dbReference>
<organism evidence="2">
    <name type="scientific">Zea mays</name>
    <name type="common">Maize</name>
    <dbReference type="NCBI Taxonomy" id="4577"/>
    <lineage>
        <taxon>Eukaryota</taxon>
        <taxon>Viridiplantae</taxon>
        <taxon>Streptophyta</taxon>
        <taxon>Embryophyta</taxon>
        <taxon>Tracheophyta</taxon>
        <taxon>Spermatophyta</taxon>
        <taxon>Magnoliopsida</taxon>
        <taxon>Liliopsida</taxon>
        <taxon>Poales</taxon>
        <taxon>Poaceae</taxon>
        <taxon>PACMAD clade</taxon>
        <taxon>Panicoideae</taxon>
        <taxon>Andropogonodae</taxon>
        <taxon>Andropogoneae</taxon>
        <taxon>Tripsacinae</taxon>
        <taxon>Zea</taxon>
    </lineage>
</organism>
<gene>
    <name evidence="2" type="ORF">Zm00014a_016359</name>
</gene>
<dbReference type="PANTHER" id="PTHR21704">
    <property type="entry name" value="NIPPED-B-LIKE PROTEIN DELANGIN SCC2-RELATED"/>
    <property type="match status" value="1"/>
</dbReference>
<feature type="region of interest" description="Disordered" evidence="1">
    <location>
        <begin position="1"/>
        <end position="57"/>
    </location>
</feature>
<comment type="caution">
    <text evidence="2">The sequence shown here is derived from an EMBL/GenBank/DDBJ whole genome shotgun (WGS) entry which is preliminary data.</text>
</comment>
<protein>
    <submittedName>
        <fullName evidence="2">Uncharacterized protein</fullName>
    </submittedName>
</protein>
<dbReference type="InterPro" id="IPR033031">
    <property type="entry name" value="Scc2/Nipped-B"/>
</dbReference>